<evidence type="ECO:0000313" key="3">
    <source>
        <dbReference type="Proteomes" id="UP000285780"/>
    </source>
</evidence>
<protein>
    <submittedName>
        <fullName evidence="2">Uncharacterized protein</fullName>
    </submittedName>
</protein>
<keyword evidence="1" id="KW-0812">Transmembrane</keyword>
<evidence type="ECO:0000313" key="2">
    <source>
        <dbReference type="EMBL" id="RKF05124.1"/>
    </source>
</evidence>
<dbReference type="EMBL" id="RAQM01000006">
    <property type="protein sequence ID" value="RKF05124.1"/>
    <property type="molecule type" value="Genomic_DNA"/>
</dbReference>
<comment type="caution">
    <text evidence="2">The sequence shown here is derived from an EMBL/GenBank/DDBJ whole genome shotgun (WGS) entry which is preliminary data.</text>
</comment>
<dbReference type="AlphaFoldDB" id="A0A420E4K7"/>
<name>A0A420E4K7_9FLAO</name>
<organism evidence="2 3">
    <name type="scientific">Tenacibaculum lutimaris</name>
    <dbReference type="NCBI Taxonomy" id="285258"/>
    <lineage>
        <taxon>Bacteria</taxon>
        <taxon>Pseudomonadati</taxon>
        <taxon>Bacteroidota</taxon>
        <taxon>Flavobacteriia</taxon>
        <taxon>Flavobacteriales</taxon>
        <taxon>Flavobacteriaceae</taxon>
        <taxon>Tenacibaculum</taxon>
    </lineage>
</organism>
<evidence type="ECO:0000256" key="1">
    <source>
        <dbReference type="SAM" id="Phobius"/>
    </source>
</evidence>
<feature type="transmembrane region" description="Helical" evidence="1">
    <location>
        <begin position="6"/>
        <end position="29"/>
    </location>
</feature>
<reference evidence="2 3" key="1">
    <citation type="submission" date="2018-09" db="EMBL/GenBank/DDBJ databases">
        <title>Genomic Encyclopedia of Archaeal and Bacterial Type Strains, Phase II (KMG-II): from individual species to whole genera.</title>
        <authorList>
            <person name="Goeker M."/>
        </authorList>
    </citation>
    <scope>NUCLEOTIDE SEQUENCE [LARGE SCALE GENOMIC DNA]</scope>
    <source>
        <strain evidence="2 3">DSM 16505</strain>
    </source>
</reference>
<sequence length="38" mass="4494">MRDNSNTFIYIIAGIIILHFLIGFGYLLYKMSKKENKK</sequence>
<keyword evidence="3" id="KW-1185">Reference proteome</keyword>
<dbReference type="Proteomes" id="UP000285780">
    <property type="component" value="Unassembled WGS sequence"/>
</dbReference>
<proteinExistence type="predicted"/>
<keyword evidence="1" id="KW-1133">Transmembrane helix</keyword>
<gene>
    <name evidence="2" type="ORF">C8N26_0525</name>
</gene>
<accession>A0A420E4K7</accession>
<keyword evidence="1" id="KW-0472">Membrane</keyword>